<dbReference type="InterPro" id="IPR018060">
    <property type="entry name" value="HTH_AraC"/>
</dbReference>
<dbReference type="AlphaFoldDB" id="A0A1H3IFK9"/>
<dbReference type="SUPFAM" id="SSF46689">
    <property type="entry name" value="Homeodomain-like"/>
    <property type="match status" value="2"/>
</dbReference>
<accession>A0A1H3IFK9</accession>
<dbReference type="GO" id="GO:0003700">
    <property type="term" value="F:DNA-binding transcription factor activity"/>
    <property type="evidence" value="ECO:0007669"/>
    <property type="project" value="InterPro"/>
</dbReference>
<dbReference type="InterPro" id="IPR020449">
    <property type="entry name" value="Tscrpt_reg_AraC-type_HTH"/>
</dbReference>
<dbReference type="InterPro" id="IPR029062">
    <property type="entry name" value="Class_I_gatase-like"/>
</dbReference>
<dbReference type="RefSeq" id="WP_089888383.1">
    <property type="nucleotide sequence ID" value="NZ_CALJFH010000030.1"/>
</dbReference>
<dbReference type="Gene3D" id="1.10.10.60">
    <property type="entry name" value="Homeodomain-like"/>
    <property type="match status" value="1"/>
</dbReference>
<dbReference type="GeneID" id="78123829"/>
<dbReference type="Pfam" id="PF12833">
    <property type="entry name" value="HTH_18"/>
    <property type="match status" value="1"/>
</dbReference>
<keyword evidence="2" id="KW-0238">DNA-binding</keyword>
<name>A0A1H3IFK9_9RHOB</name>
<dbReference type="InterPro" id="IPR018062">
    <property type="entry name" value="HTH_AraC-typ_CS"/>
</dbReference>
<dbReference type="InterPro" id="IPR052158">
    <property type="entry name" value="INH-QAR"/>
</dbReference>
<evidence type="ECO:0000259" key="4">
    <source>
        <dbReference type="PROSITE" id="PS01124"/>
    </source>
</evidence>
<dbReference type="CDD" id="cd03136">
    <property type="entry name" value="GATase1_AraC_ArgR_like"/>
    <property type="match status" value="1"/>
</dbReference>
<evidence type="ECO:0000256" key="2">
    <source>
        <dbReference type="ARBA" id="ARBA00023125"/>
    </source>
</evidence>
<evidence type="ECO:0000313" key="5">
    <source>
        <dbReference type="EMBL" id="SDY26491.1"/>
    </source>
</evidence>
<organism evidence="5 6">
    <name type="scientific">Lentibacter algarum</name>
    <dbReference type="NCBI Taxonomy" id="576131"/>
    <lineage>
        <taxon>Bacteria</taxon>
        <taxon>Pseudomonadati</taxon>
        <taxon>Pseudomonadota</taxon>
        <taxon>Alphaproteobacteria</taxon>
        <taxon>Rhodobacterales</taxon>
        <taxon>Roseobacteraceae</taxon>
        <taxon>Lentibacter</taxon>
    </lineage>
</organism>
<dbReference type="SMART" id="SM00342">
    <property type="entry name" value="HTH_ARAC"/>
    <property type="match status" value="1"/>
</dbReference>
<keyword evidence="3" id="KW-0804">Transcription</keyword>
<dbReference type="EMBL" id="FNPR01000001">
    <property type="protein sequence ID" value="SDY26491.1"/>
    <property type="molecule type" value="Genomic_DNA"/>
</dbReference>
<dbReference type="GO" id="GO:0043565">
    <property type="term" value="F:sequence-specific DNA binding"/>
    <property type="evidence" value="ECO:0007669"/>
    <property type="project" value="InterPro"/>
</dbReference>
<dbReference type="PROSITE" id="PS00041">
    <property type="entry name" value="HTH_ARAC_FAMILY_1"/>
    <property type="match status" value="1"/>
</dbReference>
<reference evidence="5 6" key="1">
    <citation type="submission" date="2016-10" db="EMBL/GenBank/DDBJ databases">
        <authorList>
            <person name="de Groot N.N."/>
        </authorList>
    </citation>
    <scope>NUCLEOTIDE SEQUENCE [LARGE SCALE GENOMIC DNA]</scope>
    <source>
        <strain evidence="5 6">DSM 24677</strain>
    </source>
</reference>
<dbReference type="OrthoDB" id="9793400at2"/>
<sequence length="337" mass="37557">MSDSPRSFVEKGSSAHFDVEFDGVTDTFHFLLLPKTTMLAVAAAIEPLRIANQITEKPLYNWYTLSETGAPVTCSNGMRITPDKPLESLPSGAYCFVCGGVEPERNISKPVLSWIRRESRFGRKFGGICTGSFALAATGLIKDQYFTLHWENQQRFREDYPDLTPTDRLYEIDKGLITCGGGNASIDMMLALMERRHGPKLAAVVADMCLHGRATSSKSSQTTASSAAIGSRNPHLLAALDLMRAEVEDPLSMSDICSELGVSRRQIERLFLRHIGQPPMHCYLEIRLARALAYLKETNMTVADVAVATGFSSSNHFTKRFKERYNRTPRSYRVSWS</sequence>
<dbReference type="STRING" id="576131.SAMN05444486_1011045"/>
<dbReference type="InterPro" id="IPR009057">
    <property type="entry name" value="Homeodomain-like_sf"/>
</dbReference>
<evidence type="ECO:0000256" key="1">
    <source>
        <dbReference type="ARBA" id="ARBA00023015"/>
    </source>
</evidence>
<keyword evidence="6" id="KW-1185">Reference proteome</keyword>
<dbReference type="PROSITE" id="PS01124">
    <property type="entry name" value="HTH_ARAC_FAMILY_2"/>
    <property type="match status" value="1"/>
</dbReference>
<protein>
    <submittedName>
        <fullName evidence="5">Transcriptional regulator, AraC family with amidase-like domain</fullName>
    </submittedName>
</protein>
<feature type="domain" description="HTH araC/xylS-type" evidence="4">
    <location>
        <begin position="237"/>
        <end position="335"/>
    </location>
</feature>
<dbReference type="Proteomes" id="UP000199026">
    <property type="component" value="Unassembled WGS sequence"/>
</dbReference>
<gene>
    <name evidence="5" type="ORF">SAMN05444486_1011045</name>
</gene>
<evidence type="ECO:0000313" key="6">
    <source>
        <dbReference type="Proteomes" id="UP000199026"/>
    </source>
</evidence>
<evidence type="ECO:0000256" key="3">
    <source>
        <dbReference type="ARBA" id="ARBA00023163"/>
    </source>
</evidence>
<dbReference type="Gene3D" id="3.40.50.880">
    <property type="match status" value="1"/>
</dbReference>
<dbReference type="SUPFAM" id="SSF52317">
    <property type="entry name" value="Class I glutamine amidotransferase-like"/>
    <property type="match status" value="1"/>
</dbReference>
<keyword evidence="1" id="KW-0805">Transcription regulation</keyword>
<dbReference type="Pfam" id="PF01965">
    <property type="entry name" value="DJ-1_PfpI"/>
    <property type="match status" value="1"/>
</dbReference>
<dbReference type="PANTHER" id="PTHR43130">
    <property type="entry name" value="ARAC-FAMILY TRANSCRIPTIONAL REGULATOR"/>
    <property type="match status" value="1"/>
</dbReference>
<dbReference type="PRINTS" id="PR00032">
    <property type="entry name" value="HTHARAC"/>
</dbReference>
<proteinExistence type="predicted"/>
<dbReference type="PANTHER" id="PTHR43130:SF3">
    <property type="entry name" value="HTH-TYPE TRANSCRIPTIONAL REGULATOR RV1931C"/>
    <property type="match status" value="1"/>
</dbReference>
<dbReference type="InterPro" id="IPR002818">
    <property type="entry name" value="DJ-1/PfpI"/>
</dbReference>